<keyword evidence="7" id="KW-0520">NAD</keyword>
<dbReference type="PANTHER" id="PTHR43821">
    <property type="entry name" value="NAD(P)H NITROREDUCTASE YDJA-RELATED"/>
    <property type="match status" value="1"/>
</dbReference>
<dbReference type="PANTHER" id="PTHR43821:SF1">
    <property type="entry name" value="NAD(P)H NITROREDUCTASE YDJA-RELATED"/>
    <property type="match status" value="1"/>
</dbReference>
<dbReference type="CDD" id="cd02135">
    <property type="entry name" value="YdjA-like"/>
    <property type="match status" value="1"/>
</dbReference>
<keyword evidence="6" id="KW-0560">Oxidoreductase</keyword>
<evidence type="ECO:0000256" key="6">
    <source>
        <dbReference type="ARBA" id="ARBA00023002"/>
    </source>
</evidence>
<dbReference type="RefSeq" id="WP_142818041.1">
    <property type="nucleotide sequence ID" value="NZ_CP035503.1"/>
</dbReference>
<dbReference type="InterPro" id="IPR026021">
    <property type="entry name" value="YdjA-like"/>
</dbReference>
<feature type="domain" description="Nitroreductase" evidence="8">
    <location>
        <begin position="88"/>
        <end position="244"/>
    </location>
</feature>
<evidence type="ECO:0000259" key="8">
    <source>
        <dbReference type="Pfam" id="PF00881"/>
    </source>
</evidence>
<dbReference type="AlphaFoldDB" id="A0A515D8Z1"/>
<evidence type="ECO:0000313" key="10">
    <source>
        <dbReference type="Proteomes" id="UP000316798"/>
    </source>
</evidence>
<protein>
    <submittedName>
        <fullName evidence="9">Nitroreductase</fullName>
    </submittedName>
</protein>
<gene>
    <name evidence="9" type="ORF">EUB48_05945</name>
</gene>
<dbReference type="KEGG" id="rhf:EUB48_05945"/>
<dbReference type="OrthoDB" id="9804207at2"/>
<dbReference type="Proteomes" id="UP000316798">
    <property type="component" value="Chromosome"/>
</dbReference>
<comment type="cofactor">
    <cofactor evidence="1">
        <name>FMN</name>
        <dbReference type="ChEBI" id="CHEBI:58210"/>
    </cofactor>
</comment>
<dbReference type="InterPro" id="IPR000415">
    <property type="entry name" value="Nitroreductase-like"/>
</dbReference>
<proteinExistence type="inferred from homology"/>
<accession>A0A515D8Z1</accession>
<sequence length="273" mass="29749">MRDLEHNTVVHSISGEAALRRVAEVAEWRIEQEVGSDSVVMSVITSGSARQSLRISLMDAQDIGEVLRCKAGPGTLDGGAPGLKTLLARRSVSPRRLHSPGPDADELDRLIQAGLRAPDHGGLHPWRIIEFRARSRAALAQCFEQEKLRRDPLATALDLKRAREHATRAPVLLGFVVSPRQLSKVPLREQWLGAGAALGNILNAAHQLGFGAIVLSGERCFDAILARQLGLTEAEFLAGFISLGTVSEPPPPAKQRLSQDVWSCWMGHELHRT</sequence>
<evidence type="ECO:0000256" key="4">
    <source>
        <dbReference type="ARBA" id="ARBA00022643"/>
    </source>
</evidence>
<evidence type="ECO:0000256" key="2">
    <source>
        <dbReference type="ARBA" id="ARBA00007118"/>
    </source>
</evidence>
<keyword evidence="3" id="KW-0285">Flavoprotein</keyword>
<dbReference type="Gene3D" id="3.40.109.10">
    <property type="entry name" value="NADH Oxidase"/>
    <property type="match status" value="1"/>
</dbReference>
<evidence type="ECO:0000256" key="5">
    <source>
        <dbReference type="ARBA" id="ARBA00022857"/>
    </source>
</evidence>
<dbReference type="GO" id="GO:0016491">
    <property type="term" value="F:oxidoreductase activity"/>
    <property type="evidence" value="ECO:0007669"/>
    <property type="project" value="UniProtKB-KW"/>
</dbReference>
<keyword evidence="5" id="KW-0521">NADP</keyword>
<organism evidence="9 10">
    <name type="scientific">Rhodoferax sediminis</name>
    <dbReference type="NCBI Taxonomy" id="2509614"/>
    <lineage>
        <taxon>Bacteria</taxon>
        <taxon>Pseudomonadati</taxon>
        <taxon>Pseudomonadota</taxon>
        <taxon>Betaproteobacteria</taxon>
        <taxon>Burkholderiales</taxon>
        <taxon>Comamonadaceae</taxon>
        <taxon>Rhodoferax</taxon>
    </lineage>
</organism>
<dbReference type="SUPFAM" id="SSF55469">
    <property type="entry name" value="FMN-dependent nitroreductase-like"/>
    <property type="match status" value="1"/>
</dbReference>
<evidence type="ECO:0000256" key="3">
    <source>
        <dbReference type="ARBA" id="ARBA00022630"/>
    </source>
</evidence>
<dbReference type="EMBL" id="CP035503">
    <property type="protein sequence ID" value="QDL36883.1"/>
    <property type="molecule type" value="Genomic_DNA"/>
</dbReference>
<reference evidence="9 10" key="1">
    <citation type="submission" date="2019-01" db="EMBL/GenBank/DDBJ databases">
        <title>Genomic insights into a novel species Rhodoferax sp.</title>
        <authorList>
            <person name="Jin L."/>
        </authorList>
    </citation>
    <scope>NUCLEOTIDE SEQUENCE [LARGE SCALE GENOMIC DNA]</scope>
    <source>
        <strain evidence="9 10">CHu59-6-5</strain>
    </source>
</reference>
<comment type="similarity">
    <text evidence="2">Belongs to the nitroreductase family.</text>
</comment>
<dbReference type="InterPro" id="IPR029479">
    <property type="entry name" value="Nitroreductase"/>
</dbReference>
<evidence type="ECO:0000313" key="9">
    <source>
        <dbReference type="EMBL" id="QDL36883.1"/>
    </source>
</evidence>
<dbReference type="Pfam" id="PF00881">
    <property type="entry name" value="Nitroreductase"/>
    <property type="match status" value="1"/>
</dbReference>
<keyword evidence="4" id="KW-0288">FMN</keyword>
<keyword evidence="10" id="KW-1185">Reference proteome</keyword>
<dbReference type="InterPro" id="IPR052530">
    <property type="entry name" value="NAD(P)H_nitroreductase"/>
</dbReference>
<name>A0A515D8Z1_9BURK</name>
<evidence type="ECO:0000256" key="7">
    <source>
        <dbReference type="ARBA" id="ARBA00023027"/>
    </source>
</evidence>
<evidence type="ECO:0000256" key="1">
    <source>
        <dbReference type="ARBA" id="ARBA00001917"/>
    </source>
</evidence>